<dbReference type="GO" id="GO:0004822">
    <property type="term" value="F:isoleucine-tRNA ligase activity"/>
    <property type="evidence" value="ECO:0007669"/>
    <property type="project" value="UniProtKB-EC"/>
</dbReference>
<proteinExistence type="predicted"/>
<reference evidence="2" key="1">
    <citation type="submission" date="2020-02" db="EMBL/GenBank/DDBJ databases">
        <authorList>
            <person name="Meier V. D."/>
        </authorList>
    </citation>
    <scope>NUCLEOTIDE SEQUENCE</scope>
    <source>
        <strain evidence="2">AVDCRST_MAG66</strain>
    </source>
</reference>
<dbReference type="EMBL" id="CADCUS010000333">
    <property type="protein sequence ID" value="CAA9414766.1"/>
    <property type="molecule type" value="Genomic_DNA"/>
</dbReference>
<feature type="compositionally biased region" description="Basic and acidic residues" evidence="1">
    <location>
        <begin position="1"/>
        <end position="12"/>
    </location>
</feature>
<sequence>AARRGERQGGRDQHRRVGARPVRGGRERPRLRPAPRWRHPEGDPRRQGGGVGAERRRHGHRRRDHAAGRGVHREARRHRPGRHGSTARLHGPGRARHRGDARVGGRGHGPRRRPRGPAGPPGRRAGGGRPDRARPRRPRAGAGRGARARGVRGGRGAGRVGRVRPGGGLVVRRGDRPGRGVDHPAGGGDAHL</sequence>
<dbReference type="AlphaFoldDB" id="A0A6J4PFD4"/>
<organism evidence="2">
    <name type="scientific">uncultured Pseudonocardia sp</name>
    <dbReference type="NCBI Taxonomy" id="211455"/>
    <lineage>
        <taxon>Bacteria</taxon>
        <taxon>Bacillati</taxon>
        <taxon>Actinomycetota</taxon>
        <taxon>Actinomycetes</taxon>
        <taxon>Pseudonocardiales</taxon>
        <taxon>Pseudonocardiaceae</taxon>
        <taxon>Pseudonocardia</taxon>
        <taxon>environmental samples</taxon>
    </lineage>
</organism>
<keyword evidence="2" id="KW-0436">Ligase</keyword>
<name>A0A6J4PFD4_9PSEU</name>
<protein>
    <submittedName>
        <fullName evidence="2">Isoleucyl-tRNA synthetase</fullName>
        <ecNumber evidence="2">6.1.1.5</ecNumber>
    </submittedName>
</protein>
<dbReference type="EC" id="6.1.1.5" evidence="2"/>
<feature type="non-terminal residue" evidence="2">
    <location>
        <position position="192"/>
    </location>
</feature>
<keyword evidence="2" id="KW-0030">Aminoacyl-tRNA synthetase</keyword>
<evidence type="ECO:0000313" key="2">
    <source>
        <dbReference type="EMBL" id="CAA9414766.1"/>
    </source>
</evidence>
<feature type="compositionally biased region" description="Basic residues" evidence="1">
    <location>
        <begin position="55"/>
        <end position="64"/>
    </location>
</feature>
<feature type="non-terminal residue" evidence="2">
    <location>
        <position position="1"/>
    </location>
</feature>
<feature type="compositionally biased region" description="Gly residues" evidence="1">
    <location>
        <begin position="153"/>
        <end position="169"/>
    </location>
</feature>
<accession>A0A6J4PFD4</accession>
<feature type="compositionally biased region" description="Basic and acidic residues" evidence="1">
    <location>
        <begin position="172"/>
        <end position="182"/>
    </location>
</feature>
<gene>
    <name evidence="2" type="ORF">AVDCRST_MAG66-2251</name>
</gene>
<feature type="region of interest" description="Disordered" evidence="1">
    <location>
        <begin position="1"/>
        <end position="192"/>
    </location>
</feature>
<evidence type="ECO:0000256" key="1">
    <source>
        <dbReference type="SAM" id="MobiDB-lite"/>
    </source>
</evidence>